<proteinExistence type="predicted"/>
<feature type="region of interest" description="Disordered" evidence="1">
    <location>
        <begin position="190"/>
        <end position="239"/>
    </location>
</feature>
<sequence length="239" mass="25935">MPIQQFSDDDDKKESEVDESKDEREPSERKGEGTSDRQPDAQIKSDKIVAQPTLQKSVKTKLKKVKEPSPHVLPIAADVEAKCDEENKEAQMTAIEAIANLPSEEDNGDDEEEYVYGTGVPQVRSERVLKQKKGPSHPPRQLASEPSSSGAPSGGAQKIKYKEVDHYIEEQYLCGRDVGGAEEYVIFMPTGATSSSKNNNSNCRGQSDGNKGNNDRGQSNGSGSNVGAKDPTASSYAFL</sequence>
<organism evidence="2 3">
    <name type="scientific">Ascaris lumbricoides</name>
    <name type="common">Giant roundworm</name>
    <dbReference type="NCBI Taxonomy" id="6252"/>
    <lineage>
        <taxon>Eukaryota</taxon>
        <taxon>Metazoa</taxon>
        <taxon>Ecdysozoa</taxon>
        <taxon>Nematoda</taxon>
        <taxon>Chromadorea</taxon>
        <taxon>Rhabditida</taxon>
        <taxon>Spirurina</taxon>
        <taxon>Ascaridomorpha</taxon>
        <taxon>Ascaridoidea</taxon>
        <taxon>Ascarididae</taxon>
        <taxon>Ascaris</taxon>
    </lineage>
</organism>
<feature type="compositionally biased region" description="Polar residues" evidence="1">
    <location>
        <begin position="191"/>
        <end position="225"/>
    </location>
</feature>
<feature type="region of interest" description="Disordered" evidence="1">
    <location>
        <begin position="118"/>
        <end position="158"/>
    </location>
</feature>
<keyword evidence="2" id="KW-1185">Reference proteome</keyword>
<evidence type="ECO:0000313" key="3">
    <source>
        <dbReference type="WBParaSite" id="ALUE_0001618601-mRNA-1"/>
    </source>
</evidence>
<dbReference type="Proteomes" id="UP000036681">
    <property type="component" value="Unplaced"/>
</dbReference>
<name>A0A0M3IDR7_ASCLU</name>
<evidence type="ECO:0000313" key="2">
    <source>
        <dbReference type="Proteomes" id="UP000036681"/>
    </source>
</evidence>
<feature type="region of interest" description="Disordered" evidence="1">
    <location>
        <begin position="1"/>
        <end position="71"/>
    </location>
</feature>
<dbReference type="WBParaSite" id="ALUE_0001618601-mRNA-1">
    <property type="protein sequence ID" value="ALUE_0001618601-mRNA-1"/>
    <property type="gene ID" value="ALUE_0001618601"/>
</dbReference>
<reference evidence="3" key="1">
    <citation type="submission" date="2017-02" db="UniProtKB">
        <authorList>
            <consortium name="WormBaseParasite"/>
        </authorList>
    </citation>
    <scope>IDENTIFICATION</scope>
</reference>
<accession>A0A0M3IDR7</accession>
<feature type="compositionally biased region" description="Low complexity" evidence="1">
    <location>
        <begin position="143"/>
        <end position="156"/>
    </location>
</feature>
<feature type="compositionally biased region" description="Basic and acidic residues" evidence="1">
    <location>
        <begin position="21"/>
        <end position="47"/>
    </location>
</feature>
<protein>
    <submittedName>
        <fullName evidence="3">Histone H3.v1-like</fullName>
    </submittedName>
</protein>
<dbReference type="AlphaFoldDB" id="A0A0M3IDR7"/>
<evidence type="ECO:0000256" key="1">
    <source>
        <dbReference type="SAM" id="MobiDB-lite"/>
    </source>
</evidence>